<dbReference type="Proteomes" id="UP000501690">
    <property type="component" value="Linkage Group LG10"/>
</dbReference>
<name>A0A4D6NDN8_VIGUN</name>
<evidence type="ECO:0000313" key="3">
    <source>
        <dbReference type="Proteomes" id="UP000501690"/>
    </source>
</evidence>
<dbReference type="AlphaFoldDB" id="A0A4D6NDN8"/>
<protein>
    <submittedName>
        <fullName evidence="2">Uncharacterized protein</fullName>
    </submittedName>
</protein>
<gene>
    <name evidence="2" type="ORF">DEO72_LG10g2096</name>
</gene>
<evidence type="ECO:0000313" key="2">
    <source>
        <dbReference type="EMBL" id="QCE10864.1"/>
    </source>
</evidence>
<accession>A0A4D6NDN8</accession>
<organism evidence="2 3">
    <name type="scientific">Vigna unguiculata</name>
    <name type="common">Cowpea</name>
    <dbReference type="NCBI Taxonomy" id="3917"/>
    <lineage>
        <taxon>Eukaryota</taxon>
        <taxon>Viridiplantae</taxon>
        <taxon>Streptophyta</taxon>
        <taxon>Embryophyta</taxon>
        <taxon>Tracheophyta</taxon>
        <taxon>Spermatophyta</taxon>
        <taxon>Magnoliopsida</taxon>
        <taxon>eudicotyledons</taxon>
        <taxon>Gunneridae</taxon>
        <taxon>Pentapetalae</taxon>
        <taxon>rosids</taxon>
        <taxon>fabids</taxon>
        <taxon>Fabales</taxon>
        <taxon>Fabaceae</taxon>
        <taxon>Papilionoideae</taxon>
        <taxon>50 kb inversion clade</taxon>
        <taxon>NPAAA clade</taxon>
        <taxon>indigoferoid/millettioid clade</taxon>
        <taxon>Phaseoleae</taxon>
        <taxon>Vigna</taxon>
    </lineage>
</organism>
<proteinExistence type="predicted"/>
<keyword evidence="1" id="KW-0175">Coiled coil</keyword>
<sequence length="84" mass="9829">MHPLVDLEGIILCFHRHVLFERDNRLCCRSHGLVRKEEIKEGGQAKVEELQEELKVQAAKHAEEKAAWEKEREEWLAGRKRLGS</sequence>
<evidence type="ECO:0000256" key="1">
    <source>
        <dbReference type="SAM" id="Coils"/>
    </source>
</evidence>
<reference evidence="2 3" key="1">
    <citation type="submission" date="2019-04" db="EMBL/GenBank/DDBJ databases">
        <title>An improved genome assembly and genetic linkage map for asparagus bean, Vigna unguiculata ssp. sesquipedialis.</title>
        <authorList>
            <person name="Xia Q."/>
            <person name="Zhang R."/>
            <person name="Dong Y."/>
        </authorList>
    </citation>
    <scope>NUCLEOTIDE SEQUENCE [LARGE SCALE GENOMIC DNA]</scope>
    <source>
        <tissue evidence="2">Leaf</tissue>
    </source>
</reference>
<feature type="coiled-coil region" evidence="1">
    <location>
        <begin position="33"/>
        <end position="71"/>
    </location>
</feature>
<dbReference type="EMBL" id="CP039354">
    <property type="protein sequence ID" value="QCE10864.1"/>
    <property type="molecule type" value="Genomic_DNA"/>
</dbReference>
<keyword evidence="3" id="KW-1185">Reference proteome</keyword>